<dbReference type="Proteomes" id="UP001303046">
    <property type="component" value="Unassembled WGS sequence"/>
</dbReference>
<feature type="signal peptide" evidence="12">
    <location>
        <begin position="1"/>
        <end position="26"/>
    </location>
</feature>
<evidence type="ECO:0000256" key="8">
    <source>
        <dbReference type="ARBA" id="ARBA00023180"/>
    </source>
</evidence>
<organism evidence="13 14">
    <name type="scientific">Necator americanus</name>
    <name type="common">Human hookworm</name>
    <dbReference type="NCBI Taxonomy" id="51031"/>
    <lineage>
        <taxon>Eukaryota</taxon>
        <taxon>Metazoa</taxon>
        <taxon>Ecdysozoa</taxon>
        <taxon>Nematoda</taxon>
        <taxon>Chromadorea</taxon>
        <taxon>Rhabditida</taxon>
        <taxon>Rhabditina</taxon>
        <taxon>Rhabditomorpha</taxon>
        <taxon>Strongyloidea</taxon>
        <taxon>Ancylostomatidae</taxon>
        <taxon>Bunostominae</taxon>
        <taxon>Necator</taxon>
    </lineage>
</organism>
<evidence type="ECO:0000256" key="2">
    <source>
        <dbReference type="ARBA" id="ARBA00010260"/>
    </source>
</evidence>
<dbReference type="PANTHER" id="PTHR10822:SF30">
    <property type="entry name" value="DALLY-LIKE, ISOFORM A"/>
    <property type="match status" value="1"/>
</dbReference>
<dbReference type="PANTHER" id="PTHR10822">
    <property type="entry name" value="GLYPICAN"/>
    <property type="match status" value="1"/>
</dbReference>
<proteinExistence type="inferred from homology"/>
<evidence type="ECO:0000256" key="4">
    <source>
        <dbReference type="ARBA" id="ARBA00022622"/>
    </source>
</evidence>
<feature type="chain" id="PRO_5045987044" description="Glypican" evidence="12">
    <location>
        <begin position="27"/>
        <end position="478"/>
    </location>
</feature>
<evidence type="ECO:0000256" key="7">
    <source>
        <dbReference type="ARBA" id="ARBA00023136"/>
    </source>
</evidence>
<keyword evidence="14" id="KW-1185">Reference proteome</keyword>
<sequence length="478" mass="54240">MKSLWPQRILILLFCFISPPKFQVNAIKCDCRTKEEEDKTRDHLRLVIRISALKLLPTVREVIYQSGAEKIYLLDRAKYEVLKGLRGNYGNLLSQTDIIPSLEILINSLRDLVNDDKNNTINEIRAIVNDSVTKFHKTVLPSAFLCFALGTCRTANTFYMECMRNNVQHWMTFFGDEPQKMTNKLSDALFIYRRVDNILQALHNALITAEDQVTSECARRFTDVTTCSKCLTDDSVGYCRSSCQRAAFGCLENLARNWETNIDQLYELTRNFEEGFQQLVQGIMDGMRKLVESKAPKLAKVVVSKCGPLLKNNAYMTPSTLNKPQKPKEVNAKTKELVEQLRTLRKCWAQIADRTCSEASEQSFCWNGTNIVRLQVADDFSIGTKDVRPRPKETWLESSGHPYDTDDEDFIGGSGSGMPVEEVHDDATVYTIAPVHTSPATSPPMMPPVHVEDVTRVFPQAFSWTAFSILLLAVLLFH</sequence>
<reference evidence="13 14" key="1">
    <citation type="submission" date="2023-08" db="EMBL/GenBank/DDBJ databases">
        <title>A Necator americanus chromosomal reference genome.</title>
        <authorList>
            <person name="Ilik V."/>
            <person name="Petrzelkova K.J."/>
            <person name="Pardy F."/>
            <person name="Fuh T."/>
            <person name="Niatou-Singa F.S."/>
            <person name="Gouil Q."/>
            <person name="Baker L."/>
            <person name="Ritchie M.E."/>
            <person name="Jex A.R."/>
            <person name="Gazzola D."/>
            <person name="Li H."/>
            <person name="Toshio Fujiwara R."/>
            <person name="Zhan B."/>
            <person name="Aroian R.V."/>
            <person name="Pafco B."/>
            <person name="Schwarz E.M."/>
        </authorList>
    </citation>
    <scope>NUCLEOTIDE SEQUENCE [LARGE SCALE GENOMIC DNA]</scope>
    <source>
        <strain evidence="13 14">Aroian</strain>
        <tissue evidence="13">Whole animal</tissue>
    </source>
</reference>
<evidence type="ECO:0000256" key="6">
    <source>
        <dbReference type="ARBA" id="ARBA00022974"/>
    </source>
</evidence>
<gene>
    <name evidence="13" type="primary">Necator_chrX.g21534</name>
    <name evidence="13" type="ORF">RB195_021373</name>
</gene>
<evidence type="ECO:0000256" key="9">
    <source>
        <dbReference type="ARBA" id="ARBA00023207"/>
    </source>
</evidence>
<keyword evidence="5 12" id="KW-0732">Signal</keyword>
<keyword evidence="8" id="KW-0325">Glycoprotein</keyword>
<accession>A0ABR1EAP0</accession>
<keyword evidence="4" id="KW-0336">GPI-anchor</keyword>
<evidence type="ECO:0000256" key="11">
    <source>
        <dbReference type="RuleBase" id="RU003518"/>
    </source>
</evidence>
<keyword evidence="3" id="KW-1003">Cell membrane</keyword>
<evidence type="ECO:0000256" key="5">
    <source>
        <dbReference type="ARBA" id="ARBA00022729"/>
    </source>
</evidence>
<evidence type="ECO:0000256" key="3">
    <source>
        <dbReference type="ARBA" id="ARBA00022475"/>
    </source>
</evidence>
<keyword evidence="9" id="KW-0357">Heparan sulfate</keyword>
<comment type="caution">
    <text evidence="13">The sequence shown here is derived from an EMBL/GenBank/DDBJ whole genome shotgun (WGS) entry which is preliminary data.</text>
</comment>
<name>A0ABR1EAP0_NECAM</name>
<comment type="subcellular location">
    <subcellularLocation>
        <location evidence="1">Cell membrane</location>
        <topology evidence="1">Lipid-anchor</topology>
        <topology evidence="1">GPI-anchor</topology>
    </subcellularLocation>
</comment>
<evidence type="ECO:0000256" key="1">
    <source>
        <dbReference type="ARBA" id="ARBA00004609"/>
    </source>
</evidence>
<evidence type="ECO:0000256" key="12">
    <source>
        <dbReference type="SAM" id="SignalP"/>
    </source>
</evidence>
<evidence type="ECO:0000313" key="13">
    <source>
        <dbReference type="EMBL" id="KAK6759767.1"/>
    </source>
</evidence>
<keyword evidence="10" id="KW-0449">Lipoprotein</keyword>
<evidence type="ECO:0008006" key="15">
    <source>
        <dbReference type="Google" id="ProtNLM"/>
    </source>
</evidence>
<dbReference type="InterPro" id="IPR001863">
    <property type="entry name" value="Glypican"/>
</dbReference>
<evidence type="ECO:0000313" key="14">
    <source>
        <dbReference type="Proteomes" id="UP001303046"/>
    </source>
</evidence>
<protein>
    <recommendedName>
        <fullName evidence="15">Glypican</fullName>
    </recommendedName>
</protein>
<dbReference type="EMBL" id="JAVFWL010000006">
    <property type="protein sequence ID" value="KAK6759767.1"/>
    <property type="molecule type" value="Genomic_DNA"/>
</dbReference>
<keyword evidence="7" id="KW-0472">Membrane</keyword>
<dbReference type="Pfam" id="PF01153">
    <property type="entry name" value="Glypican"/>
    <property type="match status" value="1"/>
</dbReference>
<keyword evidence="6" id="KW-0654">Proteoglycan</keyword>
<evidence type="ECO:0000256" key="10">
    <source>
        <dbReference type="ARBA" id="ARBA00023288"/>
    </source>
</evidence>
<comment type="similarity">
    <text evidence="2 11">Belongs to the glypican family.</text>
</comment>